<gene>
    <name evidence="1" type="ORF">MGSAQ_000403</name>
</gene>
<proteinExistence type="predicted"/>
<protein>
    <submittedName>
        <fullName evidence="1">Uncharacterized protein</fullName>
    </submittedName>
</protein>
<dbReference type="EMBL" id="AYSL01000157">
    <property type="protein sequence ID" value="KTF08100.1"/>
    <property type="molecule type" value="Genomic_DNA"/>
</dbReference>
<name>A0A1B6NXC6_9ZZZZ</name>
<organism evidence="1">
    <name type="scientific">marine sediment metagenome</name>
    <dbReference type="NCBI Taxonomy" id="412755"/>
    <lineage>
        <taxon>unclassified sequences</taxon>
        <taxon>metagenomes</taxon>
        <taxon>ecological metagenomes</taxon>
    </lineage>
</organism>
<feature type="non-terminal residue" evidence="1">
    <location>
        <position position="24"/>
    </location>
</feature>
<reference evidence="1" key="1">
    <citation type="submission" date="2013-11" db="EMBL/GenBank/DDBJ databases">
        <title>Microbial diversity, functional groups and degradation webs in Northern and Southern Mediterranean and Red Sea marine crude oil polluted sites.</title>
        <authorList>
            <person name="Daffonchio D."/>
            <person name="Mapelli F."/>
            <person name="Ferrer M."/>
            <person name="Richter M."/>
            <person name="Cherif A."/>
            <person name="Malkawi H.I."/>
            <person name="Yakimov M.M."/>
            <person name="Abdel-Fattah Y.R."/>
            <person name="Blaghen M."/>
            <person name="Golyshin P.N."/>
            <person name="Kalogerakis N."/>
            <person name="Boon N."/>
            <person name="Magagnini M."/>
            <person name="Fava F."/>
        </authorList>
    </citation>
    <scope>NUCLEOTIDE SEQUENCE</scope>
</reference>
<sequence>MHGSDFVLWGAMRAEKRENAHHYK</sequence>
<dbReference type="AlphaFoldDB" id="A0A1B6NXC6"/>
<evidence type="ECO:0000313" key="1">
    <source>
        <dbReference type="EMBL" id="KTF08100.1"/>
    </source>
</evidence>
<accession>A0A1B6NXC6</accession>
<comment type="caution">
    <text evidence="1">The sequence shown here is derived from an EMBL/GenBank/DDBJ whole genome shotgun (WGS) entry which is preliminary data.</text>
</comment>